<sequence length="90" mass="10569">MKLFLIHVGFYDPEIIKGLYEQHSNYFVVAEDIKEAQKKARQNPIYKRKKMHIDGIQELNVVDGFRITLVPEKTENDAVIYGYDVVKKLQ</sequence>
<evidence type="ECO:0000313" key="2">
    <source>
        <dbReference type="EMBL" id="SVD88281.1"/>
    </source>
</evidence>
<proteinExistence type="predicted"/>
<dbReference type="Gene3D" id="3.10.20.10">
    <property type="match status" value="1"/>
</dbReference>
<gene>
    <name evidence="2" type="ORF">METZ01_LOCUS441135</name>
</gene>
<protein>
    <recommendedName>
        <fullName evidence="1">DUF1543 domain-containing protein</fullName>
    </recommendedName>
</protein>
<accession>A0A382YYR0</accession>
<dbReference type="InterPro" id="IPR011440">
    <property type="entry name" value="DUF1543"/>
</dbReference>
<reference evidence="2" key="1">
    <citation type="submission" date="2018-05" db="EMBL/GenBank/DDBJ databases">
        <authorList>
            <person name="Lanie J.A."/>
            <person name="Ng W.-L."/>
            <person name="Kazmierczak K.M."/>
            <person name="Andrzejewski T.M."/>
            <person name="Davidsen T.M."/>
            <person name="Wayne K.J."/>
            <person name="Tettelin H."/>
            <person name="Glass J.I."/>
            <person name="Rusch D."/>
            <person name="Podicherti R."/>
            <person name="Tsui H.-C.T."/>
            <person name="Winkler M.E."/>
        </authorList>
    </citation>
    <scope>NUCLEOTIDE SEQUENCE</scope>
</reference>
<dbReference type="AlphaFoldDB" id="A0A382YYR0"/>
<evidence type="ECO:0000259" key="1">
    <source>
        <dbReference type="Pfam" id="PF07566"/>
    </source>
</evidence>
<name>A0A382YYR0_9ZZZZ</name>
<organism evidence="2">
    <name type="scientific">marine metagenome</name>
    <dbReference type="NCBI Taxonomy" id="408172"/>
    <lineage>
        <taxon>unclassified sequences</taxon>
        <taxon>metagenomes</taxon>
        <taxon>ecological metagenomes</taxon>
    </lineage>
</organism>
<dbReference type="Pfam" id="PF07566">
    <property type="entry name" value="DUF1543"/>
    <property type="match status" value="1"/>
</dbReference>
<feature type="domain" description="DUF1543" evidence="1">
    <location>
        <begin position="20"/>
        <end position="69"/>
    </location>
</feature>
<dbReference type="EMBL" id="UINC01179550">
    <property type="protein sequence ID" value="SVD88281.1"/>
    <property type="molecule type" value="Genomic_DNA"/>
</dbReference>